<dbReference type="EMBL" id="VDCV01000002">
    <property type="protein sequence ID" value="KAB5568239.1"/>
    <property type="molecule type" value="Genomic_DNA"/>
</dbReference>
<proteinExistence type="predicted"/>
<keyword evidence="2" id="KW-1185">Reference proteome</keyword>
<protein>
    <submittedName>
        <fullName evidence="1">Uncharacterized protein</fullName>
    </submittedName>
</protein>
<comment type="caution">
    <text evidence="1">The sequence shown here is derived from an EMBL/GenBank/DDBJ whole genome shotgun (WGS) entry which is preliminary data.</text>
</comment>
<sequence>MPLLTVLSFTSFKSLRKLFSYKCFTEMPVSLSDISSSSFGASLEELVCLSRTQLCVGLLMASLSLISLQSSEFLDLSSDSYRNLGVPLFSGEEPRLKEMRLSGNLLGGDSGTHCFDLPPIPATLQCGTAPPPQNTRPVVPAIYAAVIEEDFV</sequence>
<name>A0A5N5NM13_9ROSI</name>
<reference evidence="2" key="1">
    <citation type="journal article" date="2019" name="Gigascience">
        <title>De novo genome assembly of the endangered Acer yangbiense, a plant species with extremely small populations endemic to Yunnan Province, China.</title>
        <authorList>
            <person name="Yang J."/>
            <person name="Wariss H.M."/>
            <person name="Tao L."/>
            <person name="Zhang R."/>
            <person name="Yun Q."/>
            <person name="Hollingsworth P."/>
            <person name="Dao Z."/>
            <person name="Luo G."/>
            <person name="Guo H."/>
            <person name="Ma Y."/>
            <person name="Sun W."/>
        </authorList>
    </citation>
    <scope>NUCLEOTIDE SEQUENCE [LARGE SCALE GENOMIC DNA]</scope>
    <source>
        <strain evidence="2">cv. br00</strain>
    </source>
</reference>
<accession>A0A5N5NM13</accession>
<gene>
    <name evidence="1" type="ORF">DKX38_002032</name>
</gene>
<dbReference type="AlphaFoldDB" id="A0A5N5NM13"/>
<dbReference type="Proteomes" id="UP000326939">
    <property type="component" value="Chromosome 2"/>
</dbReference>
<evidence type="ECO:0000313" key="1">
    <source>
        <dbReference type="EMBL" id="KAB5568239.1"/>
    </source>
</evidence>
<evidence type="ECO:0000313" key="2">
    <source>
        <dbReference type="Proteomes" id="UP000326939"/>
    </source>
</evidence>
<organism evidence="1 2">
    <name type="scientific">Salix brachista</name>
    <dbReference type="NCBI Taxonomy" id="2182728"/>
    <lineage>
        <taxon>Eukaryota</taxon>
        <taxon>Viridiplantae</taxon>
        <taxon>Streptophyta</taxon>
        <taxon>Embryophyta</taxon>
        <taxon>Tracheophyta</taxon>
        <taxon>Spermatophyta</taxon>
        <taxon>Magnoliopsida</taxon>
        <taxon>eudicotyledons</taxon>
        <taxon>Gunneridae</taxon>
        <taxon>Pentapetalae</taxon>
        <taxon>rosids</taxon>
        <taxon>fabids</taxon>
        <taxon>Malpighiales</taxon>
        <taxon>Salicaceae</taxon>
        <taxon>Saliceae</taxon>
        <taxon>Salix</taxon>
    </lineage>
</organism>